<evidence type="ECO:0000256" key="9">
    <source>
        <dbReference type="SAM" id="Phobius"/>
    </source>
</evidence>
<keyword evidence="12" id="KW-1185">Reference proteome</keyword>
<evidence type="ECO:0000313" key="12">
    <source>
        <dbReference type="Proteomes" id="UP001198983"/>
    </source>
</evidence>
<feature type="transmembrane region" description="Helical" evidence="9">
    <location>
        <begin position="89"/>
        <end position="107"/>
    </location>
</feature>
<dbReference type="PANTHER" id="PTHR35011">
    <property type="entry name" value="2,3-DIKETO-L-GULONATE TRAP TRANSPORTER SMALL PERMEASE PROTEIN YIAM"/>
    <property type="match status" value="1"/>
</dbReference>
<evidence type="ECO:0000313" key="11">
    <source>
        <dbReference type="EMBL" id="UEL48733.1"/>
    </source>
</evidence>
<keyword evidence="5 9" id="KW-0812">Transmembrane</keyword>
<comment type="similarity">
    <text evidence="8">Belongs to the TRAP transporter small permease family.</text>
</comment>
<protein>
    <submittedName>
        <fullName evidence="11">TRAP transporter small permease</fullName>
    </submittedName>
</protein>
<gene>
    <name evidence="11" type="ORF">JW646_04560</name>
</gene>
<comment type="subcellular location">
    <subcellularLocation>
        <location evidence="1">Cell inner membrane</location>
        <topology evidence="1">Multi-pass membrane protein</topology>
    </subcellularLocation>
</comment>
<evidence type="ECO:0000256" key="4">
    <source>
        <dbReference type="ARBA" id="ARBA00022519"/>
    </source>
</evidence>
<evidence type="ECO:0000256" key="3">
    <source>
        <dbReference type="ARBA" id="ARBA00022475"/>
    </source>
</evidence>
<name>A0AAX2ZHM8_9FIRM</name>
<keyword evidence="6 9" id="KW-1133">Transmembrane helix</keyword>
<feature type="transmembrane region" description="Helical" evidence="9">
    <location>
        <begin position="16"/>
        <end position="40"/>
    </location>
</feature>
<dbReference type="GO" id="GO:0005886">
    <property type="term" value="C:plasma membrane"/>
    <property type="evidence" value="ECO:0007669"/>
    <property type="project" value="UniProtKB-SubCell"/>
</dbReference>
<accession>A0AAX2ZHM8</accession>
<dbReference type="InterPro" id="IPR007387">
    <property type="entry name" value="TRAP_DctQ"/>
</dbReference>
<keyword evidence="3" id="KW-1003">Cell membrane</keyword>
<evidence type="ECO:0000256" key="2">
    <source>
        <dbReference type="ARBA" id="ARBA00022448"/>
    </source>
</evidence>
<dbReference type="RefSeq" id="WP_228106951.1">
    <property type="nucleotide sequence ID" value="NZ_CP081135.1"/>
</dbReference>
<sequence length="168" mass="18798">MKKDNTFLKIVKNLDIFVAVVALIVLVGLTSSGVVMRYVIGKPFTWLEEVQLFCMVWIVFGAGGAAFRTGNHVAIEMVVEMFPKPVQKVIGIIVDLVVLFVISYLFVQSIRFVGVFVSSERATSMLKIPYTLIYGIAPVSYLLMIVSYFTSKYINKNEEEINEEGVAI</sequence>
<dbReference type="EMBL" id="CP081135">
    <property type="protein sequence ID" value="UEL48733.1"/>
    <property type="molecule type" value="Genomic_DNA"/>
</dbReference>
<evidence type="ECO:0000256" key="7">
    <source>
        <dbReference type="ARBA" id="ARBA00023136"/>
    </source>
</evidence>
<dbReference type="KEGG" id="tem:JW646_04560"/>
<reference evidence="11 12" key="1">
    <citation type="journal article" date="2023" name="Int. J. Syst. Evol. Microbiol.">
        <title>Terrisporobacter hibernicus sp. nov., isolated from bovine faeces in Northern Ireland.</title>
        <authorList>
            <person name="Mitchell M."/>
            <person name="Nguyen S.V."/>
            <person name="Connor M."/>
            <person name="Fairley D.J."/>
            <person name="Donoghue O."/>
            <person name="Marshall H."/>
            <person name="Koolman L."/>
            <person name="McMullan G."/>
            <person name="Schaffer K.E."/>
            <person name="McGrath J.W."/>
            <person name="Fanning S."/>
        </authorList>
    </citation>
    <scope>NUCLEOTIDE SEQUENCE [LARGE SCALE GENOMIC DNA]</scope>
    <source>
        <strain evidence="11 12">MCA3</strain>
    </source>
</reference>
<evidence type="ECO:0000256" key="8">
    <source>
        <dbReference type="ARBA" id="ARBA00038436"/>
    </source>
</evidence>
<evidence type="ECO:0000259" key="10">
    <source>
        <dbReference type="Pfam" id="PF04290"/>
    </source>
</evidence>
<dbReference type="GO" id="GO:0022857">
    <property type="term" value="F:transmembrane transporter activity"/>
    <property type="evidence" value="ECO:0007669"/>
    <property type="project" value="TreeGrafter"/>
</dbReference>
<organism evidence="11 12">
    <name type="scientific">Terrisporobacter hibernicus</name>
    <dbReference type="NCBI Taxonomy" id="2813371"/>
    <lineage>
        <taxon>Bacteria</taxon>
        <taxon>Bacillati</taxon>
        <taxon>Bacillota</taxon>
        <taxon>Clostridia</taxon>
        <taxon>Peptostreptococcales</taxon>
        <taxon>Peptostreptococcaceae</taxon>
        <taxon>Terrisporobacter</taxon>
    </lineage>
</organism>
<feature type="transmembrane region" description="Helical" evidence="9">
    <location>
        <begin position="128"/>
        <end position="149"/>
    </location>
</feature>
<dbReference type="AlphaFoldDB" id="A0AAX2ZHM8"/>
<keyword evidence="4" id="KW-0997">Cell inner membrane</keyword>
<evidence type="ECO:0000256" key="6">
    <source>
        <dbReference type="ARBA" id="ARBA00022989"/>
    </source>
</evidence>
<feature type="domain" description="Tripartite ATP-independent periplasmic transporters DctQ component" evidence="10">
    <location>
        <begin position="26"/>
        <end position="149"/>
    </location>
</feature>
<dbReference type="GO" id="GO:0015740">
    <property type="term" value="P:C4-dicarboxylate transport"/>
    <property type="evidence" value="ECO:0007669"/>
    <property type="project" value="TreeGrafter"/>
</dbReference>
<keyword evidence="2" id="KW-0813">Transport</keyword>
<proteinExistence type="inferred from homology"/>
<keyword evidence="7 9" id="KW-0472">Membrane</keyword>
<dbReference type="PANTHER" id="PTHR35011:SF11">
    <property type="entry name" value="TRAP TRANSPORTER SMALL PERMEASE PROTEIN"/>
    <property type="match status" value="1"/>
</dbReference>
<dbReference type="InterPro" id="IPR055348">
    <property type="entry name" value="DctQ"/>
</dbReference>
<dbReference type="Proteomes" id="UP001198983">
    <property type="component" value="Chromosome"/>
</dbReference>
<evidence type="ECO:0000256" key="5">
    <source>
        <dbReference type="ARBA" id="ARBA00022692"/>
    </source>
</evidence>
<dbReference type="Pfam" id="PF04290">
    <property type="entry name" value="DctQ"/>
    <property type="match status" value="1"/>
</dbReference>
<feature type="transmembrane region" description="Helical" evidence="9">
    <location>
        <begin position="52"/>
        <end position="69"/>
    </location>
</feature>
<evidence type="ECO:0000256" key="1">
    <source>
        <dbReference type="ARBA" id="ARBA00004429"/>
    </source>
</evidence>